<reference evidence="1" key="1">
    <citation type="submission" date="2020-01" db="EMBL/GenBank/DDBJ databases">
        <title>Identification and distribution of gene clusters putatively required for synthesis of sphingolipid metabolism inhibitors in phylogenetically diverse species of the filamentous fungus Fusarium.</title>
        <authorList>
            <person name="Kim H.-S."/>
            <person name="Busman M."/>
            <person name="Brown D.W."/>
            <person name="Divon H."/>
            <person name="Uhlig S."/>
            <person name="Proctor R.H."/>
        </authorList>
    </citation>
    <scope>NUCLEOTIDE SEQUENCE</scope>
    <source>
        <strain evidence="1">NRRL 53441</strain>
    </source>
</reference>
<gene>
    <name evidence="1" type="ORF">F53441_8185</name>
</gene>
<protein>
    <recommendedName>
        <fullName evidence="3">Amidohydrolase-related domain-containing protein</fullName>
    </recommendedName>
</protein>
<proteinExistence type="predicted"/>
<dbReference type="SUPFAM" id="SSF51556">
    <property type="entry name" value="Metallo-dependent hydrolases"/>
    <property type="match status" value="1"/>
</dbReference>
<dbReference type="AlphaFoldDB" id="A0A8H4KDE0"/>
<dbReference type="PANTHER" id="PTHR32027">
    <property type="entry name" value="CYTOSINE DEAMINASE"/>
    <property type="match status" value="1"/>
</dbReference>
<evidence type="ECO:0008006" key="3">
    <source>
        <dbReference type="Google" id="ProtNLM"/>
    </source>
</evidence>
<dbReference type="PANTHER" id="PTHR32027:SF0">
    <property type="entry name" value="CYTOSINE DEAMINASE"/>
    <property type="match status" value="1"/>
</dbReference>
<dbReference type="Gene3D" id="3.20.20.140">
    <property type="entry name" value="Metal-dependent hydrolases"/>
    <property type="match status" value="1"/>
</dbReference>
<evidence type="ECO:0000313" key="1">
    <source>
        <dbReference type="EMBL" id="KAF4448377.1"/>
    </source>
</evidence>
<dbReference type="Proteomes" id="UP000605986">
    <property type="component" value="Unassembled WGS sequence"/>
</dbReference>
<evidence type="ECO:0000313" key="2">
    <source>
        <dbReference type="Proteomes" id="UP000605986"/>
    </source>
</evidence>
<dbReference type="GO" id="GO:0016814">
    <property type="term" value="F:hydrolase activity, acting on carbon-nitrogen (but not peptide) bonds, in cyclic amidines"/>
    <property type="evidence" value="ECO:0007669"/>
    <property type="project" value="TreeGrafter"/>
</dbReference>
<keyword evidence="2" id="KW-1185">Reference proteome</keyword>
<dbReference type="EMBL" id="JAADJG010000342">
    <property type="protein sequence ID" value="KAF4448377.1"/>
    <property type="molecule type" value="Genomic_DNA"/>
</dbReference>
<organism evidence="1 2">
    <name type="scientific">Fusarium austroafricanum</name>
    <dbReference type="NCBI Taxonomy" id="2364996"/>
    <lineage>
        <taxon>Eukaryota</taxon>
        <taxon>Fungi</taxon>
        <taxon>Dikarya</taxon>
        <taxon>Ascomycota</taxon>
        <taxon>Pezizomycotina</taxon>
        <taxon>Sordariomycetes</taxon>
        <taxon>Hypocreomycetidae</taxon>
        <taxon>Hypocreales</taxon>
        <taxon>Nectriaceae</taxon>
        <taxon>Fusarium</taxon>
        <taxon>Fusarium concolor species complex</taxon>
    </lineage>
</organism>
<sequence length="476" mass="53363">MASLDLSNTDNLARYMGLTMDLDNIVLPFQDSSAQKWDIQIDDGVIVTKRPSAKTTATPSVLLPGLCHPHIHLDKTYLLTCNHSESSGHPDYSDLAPQSGTFEEAMSNTSEAKRRYTKEDLYLRGSQLLATSYKQGVTCARVFVEIDHVTELKTLKTAIRLKKEFGDFLSVQICAFAQDPIFSTEHGEKNRALLLKAMNYFQSDIDAIGTTPYAETNDEAEMKNVQWAIQTALKYDKHLDFHAEYNLNGGAVMDFFDYIVDQLLVQKWPTDTGARTVVLGHATRLTRASHAELTKFSKTLRSTKLPVHFVGLPTSDLLIMGRPIANDNSEQSEPLNRQCGTLHVRKLVQDYKLNACLSVNNVGNAFTPHGDGDPLGLASWGVGLYHAGRVEDAKLLYEAISTRAMDAIRPLDESHKKKYLVEEGKDFMPMLLVRNEESMEINSTWGGALKVPARQRLQIHDIVWDPPEIRLRSIIR</sequence>
<dbReference type="InterPro" id="IPR032466">
    <property type="entry name" value="Metal_Hydrolase"/>
</dbReference>
<name>A0A8H4KDE0_9HYPO</name>
<accession>A0A8H4KDE0</accession>
<dbReference type="OrthoDB" id="10266980at2759"/>
<dbReference type="InterPro" id="IPR052349">
    <property type="entry name" value="Metallo-hydrolase_Enzymes"/>
</dbReference>
<comment type="caution">
    <text evidence="1">The sequence shown here is derived from an EMBL/GenBank/DDBJ whole genome shotgun (WGS) entry which is preliminary data.</text>
</comment>